<evidence type="ECO:0000256" key="2">
    <source>
        <dbReference type="ARBA" id="ARBA00022801"/>
    </source>
</evidence>
<evidence type="ECO:0000256" key="3">
    <source>
        <dbReference type="ARBA" id="ARBA00022832"/>
    </source>
</evidence>
<keyword evidence="3" id="KW-0276">Fatty acid metabolism</keyword>
<evidence type="ECO:0000256" key="4">
    <source>
        <dbReference type="ARBA" id="ARBA00023098"/>
    </source>
</evidence>
<evidence type="ECO:0000256" key="1">
    <source>
        <dbReference type="ARBA" id="ARBA00022490"/>
    </source>
</evidence>
<reference evidence="5 6" key="1">
    <citation type="submission" date="2023-07" db="EMBL/GenBank/DDBJ databases">
        <title>Sorghum-associated microbial communities from plants grown in Nebraska, USA.</title>
        <authorList>
            <person name="Schachtman D."/>
        </authorList>
    </citation>
    <scope>NUCLEOTIDE SEQUENCE [LARGE SCALE GENOMIC DNA]</scope>
    <source>
        <strain evidence="5 6">BE248</strain>
    </source>
</reference>
<dbReference type="InterPro" id="IPR029069">
    <property type="entry name" value="HotDog_dom_sf"/>
</dbReference>
<dbReference type="SUPFAM" id="SSF54637">
    <property type="entry name" value="Thioesterase/thiol ester dehydrase-isomerase"/>
    <property type="match status" value="1"/>
</dbReference>
<dbReference type="InterPro" id="IPR052365">
    <property type="entry name" value="THEM4/THEM5_acyl-CoA_thioest"/>
</dbReference>
<comment type="caution">
    <text evidence="5">The sequence shown here is derived from an EMBL/GenBank/DDBJ whole genome shotgun (WGS) entry which is preliminary data.</text>
</comment>
<dbReference type="EMBL" id="JAVDWH010000001">
    <property type="protein sequence ID" value="MDR7085758.1"/>
    <property type="molecule type" value="Genomic_DNA"/>
</dbReference>
<dbReference type="PANTHER" id="PTHR12418">
    <property type="entry name" value="ACYL-COENZYME A THIOESTERASE THEM4"/>
    <property type="match status" value="1"/>
</dbReference>
<protein>
    <submittedName>
        <fullName evidence="5">Acyl-CoA thioesterase FadM</fullName>
    </submittedName>
</protein>
<sequence>MATVLDDLYGFLLYAIGNLAVTRKLEVEYLRPVLLDVEYSLRAVSTKPDGRKIRMSATLEDVAGQVIARSVALFLIVEIEHFTSHGMPDTAS</sequence>
<keyword evidence="4" id="KW-0443">Lipid metabolism</keyword>
<gene>
    <name evidence="5" type="ORF">J2X11_000597</name>
</gene>
<keyword evidence="2" id="KW-0378">Hydrolase</keyword>
<evidence type="ECO:0000313" key="6">
    <source>
        <dbReference type="Proteomes" id="UP001257739"/>
    </source>
</evidence>
<dbReference type="Gene3D" id="3.10.129.10">
    <property type="entry name" value="Hotdog Thioesterase"/>
    <property type="match status" value="1"/>
</dbReference>
<evidence type="ECO:0000313" key="5">
    <source>
        <dbReference type="EMBL" id="MDR7085758.1"/>
    </source>
</evidence>
<organism evidence="5 6">
    <name type="scientific">Aeromicrobium panaciterrae</name>
    <dbReference type="NCBI Taxonomy" id="363861"/>
    <lineage>
        <taxon>Bacteria</taxon>
        <taxon>Bacillati</taxon>
        <taxon>Actinomycetota</taxon>
        <taxon>Actinomycetes</taxon>
        <taxon>Propionibacteriales</taxon>
        <taxon>Nocardioidaceae</taxon>
        <taxon>Aeromicrobium</taxon>
    </lineage>
</organism>
<keyword evidence="6" id="KW-1185">Reference proteome</keyword>
<name>A0ABU1UKP3_9ACTN</name>
<proteinExistence type="predicted"/>
<keyword evidence="1" id="KW-0963">Cytoplasm</keyword>
<dbReference type="PANTHER" id="PTHR12418:SF19">
    <property type="entry name" value="ACYL-COENZYME A THIOESTERASE THEM4"/>
    <property type="match status" value="1"/>
</dbReference>
<accession>A0ABU1UKP3</accession>
<dbReference type="Proteomes" id="UP001257739">
    <property type="component" value="Unassembled WGS sequence"/>
</dbReference>